<accession>A0AAV3ZK64</accession>
<evidence type="ECO:0000256" key="7">
    <source>
        <dbReference type="ARBA" id="ARBA00023180"/>
    </source>
</evidence>
<evidence type="ECO:0000313" key="10">
    <source>
        <dbReference type="EMBL" id="GFN94897.1"/>
    </source>
</evidence>
<feature type="domain" description="Cadherin" evidence="9">
    <location>
        <begin position="198"/>
        <end position="303"/>
    </location>
</feature>
<dbReference type="PANTHER" id="PTHR24028">
    <property type="entry name" value="CADHERIN-87A"/>
    <property type="match status" value="1"/>
</dbReference>
<dbReference type="InterPro" id="IPR002126">
    <property type="entry name" value="Cadherin-like_dom"/>
</dbReference>
<evidence type="ECO:0000259" key="9">
    <source>
        <dbReference type="PROSITE" id="PS50268"/>
    </source>
</evidence>
<dbReference type="Gene3D" id="2.60.40.60">
    <property type="entry name" value="Cadherins"/>
    <property type="match status" value="4"/>
</dbReference>
<evidence type="ECO:0000256" key="8">
    <source>
        <dbReference type="PROSITE-ProRule" id="PRU00043"/>
    </source>
</evidence>
<evidence type="ECO:0000256" key="6">
    <source>
        <dbReference type="ARBA" id="ARBA00023136"/>
    </source>
</evidence>
<dbReference type="CDD" id="cd11304">
    <property type="entry name" value="Cadherin_repeat"/>
    <property type="match status" value="4"/>
</dbReference>
<dbReference type="FunFam" id="2.60.40.60:FF:000020">
    <property type="entry name" value="Dachsous cadherin-related 1b"/>
    <property type="match status" value="1"/>
</dbReference>
<feature type="domain" description="Cadherin" evidence="9">
    <location>
        <begin position="85"/>
        <end position="197"/>
    </location>
</feature>
<dbReference type="GO" id="GO:0005886">
    <property type="term" value="C:plasma membrane"/>
    <property type="evidence" value="ECO:0007669"/>
    <property type="project" value="InterPro"/>
</dbReference>
<dbReference type="AlphaFoldDB" id="A0AAV3ZK64"/>
<dbReference type="PROSITE" id="PS00232">
    <property type="entry name" value="CADHERIN_1"/>
    <property type="match status" value="2"/>
</dbReference>
<dbReference type="GO" id="GO:0007156">
    <property type="term" value="P:homophilic cell adhesion via plasma membrane adhesion molecules"/>
    <property type="evidence" value="ECO:0007669"/>
    <property type="project" value="InterPro"/>
</dbReference>
<name>A0AAV3ZK64_9GAST</name>
<keyword evidence="3" id="KW-0677">Repeat</keyword>
<dbReference type="GO" id="GO:0005509">
    <property type="term" value="F:calcium ion binding"/>
    <property type="evidence" value="ECO:0007669"/>
    <property type="project" value="UniProtKB-UniRule"/>
</dbReference>
<sequence>MISFLAFWFRLGLRQSEESFLLFRVSPDSGYVITARELTPFQNRTFNLIVEAVDGGPKPKAAQAVVVVHVLDSVNNAPIIRMTLPAISNISRVNERANPGFVVAHFIVDDSDTGMNGDVRCFIENTDARKALAADTFSLQRLRESEFKVTVYSPLDREKISSYDVTITCHDSGNPPLSASVTFSVIIEDDNDNAPQFSRPMRRVSVAENSPNDFVLRLEATDKDLNANKLIKYSLGNVTSLVSTYISVSPDTGVVTTKQPLNRELFSQLDFEVVATDSGYPPLSSTSRVVIDVLDQNDNYPRVPLGYTLSVPENRPPWTVVGQIEAIDPDLGLAGEVIYQLMSGKGGQ</sequence>
<dbReference type="Pfam" id="PF00028">
    <property type="entry name" value="Cadherin"/>
    <property type="match status" value="2"/>
</dbReference>
<dbReference type="EMBL" id="BLXT01002480">
    <property type="protein sequence ID" value="GFN94897.1"/>
    <property type="molecule type" value="Genomic_DNA"/>
</dbReference>
<feature type="domain" description="Cadherin" evidence="9">
    <location>
        <begin position="9"/>
        <end position="80"/>
    </location>
</feature>
<comment type="caution">
    <text evidence="10">The sequence shown here is derived from an EMBL/GenBank/DDBJ whole genome shotgun (WGS) entry which is preliminary data.</text>
</comment>
<proteinExistence type="predicted"/>
<dbReference type="SUPFAM" id="SSF49313">
    <property type="entry name" value="Cadherin-like"/>
    <property type="match status" value="4"/>
</dbReference>
<organism evidence="10 11">
    <name type="scientific">Plakobranchus ocellatus</name>
    <dbReference type="NCBI Taxonomy" id="259542"/>
    <lineage>
        <taxon>Eukaryota</taxon>
        <taxon>Metazoa</taxon>
        <taxon>Spiralia</taxon>
        <taxon>Lophotrochozoa</taxon>
        <taxon>Mollusca</taxon>
        <taxon>Gastropoda</taxon>
        <taxon>Heterobranchia</taxon>
        <taxon>Euthyneura</taxon>
        <taxon>Panpulmonata</taxon>
        <taxon>Sacoglossa</taxon>
        <taxon>Placobranchoidea</taxon>
        <taxon>Plakobranchidae</taxon>
        <taxon>Plakobranchus</taxon>
    </lineage>
</organism>
<evidence type="ECO:0000256" key="3">
    <source>
        <dbReference type="ARBA" id="ARBA00022737"/>
    </source>
</evidence>
<dbReference type="Proteomes" id="UP000735302">
    <property type="component" value="Unassembled WGS sequence"/>
</dbReference>
<keyword evidence="7" id="KW-0325">Glycoprotein</keyword>
<evidence type="ECO:0000256" key="1">
    <source>
        <dbReference type="ARBA" id="ARBA00004167"/>
    </source>
</evidence>
<reference evidence="10 11" key="1">
    <citation type="journal article" date="2021" name="Elife">
        <title>Chloroplast acquisition without the gene transfer in kleptoplastic sea slugs, Plakobranchus ocellatus.</title>
        <authorList>
            <person name="Maeda T."/>
            <person name="Takahashi S."/>
            <person name="Yoshida T."/>
            <person name="Shimamura S."/>
            <person name="Takaki Y."/>
            <person name="Nagai Y."/>
            <person name="Toyoda A."/>
            <person name="Suzuki Y."/>
            <person name="Arimoto A."/>
            <person name="Ishii H."/>
            <person name="Satoh N."/>
            <person name="Nishiyama T."/>
            <person name="Hasebe M."/>
            <person name="Maruyama T."/>
            <person name="Minagawa J."/>
            <person name="Obokata J."/>
            <person name="Shigenobu S."/>
        </authorList>
    </citation>
    <scope>NUCLEOTIDE SEQUENCE [LARGE SCALE GENOMIC DNA]</scope>
</reference>
<keyword evidence="11" id="KW-1185">Reference proteome</keyword>
<keyword evidence="6" id="KW-0472">Membrane</keyword>
<dbReference type="PANTHER" id="PTHR24028:SF146">
    <property type="entry name" value="CADHERIN 96CB, ISOFORM D-RELATED"/>
    <property type="match status" value="1"/>
</dbReference>
<comment type="subcellular location">
    <subcellularLocation>
        <location evidence="1">Membrane</location>
        <topology evidence="1">Single-pass membrane protein</topology>
    </subcellularLocation>
</comment>
<evidence type="ECO:0000313" key="11">
    <source>
        <dbReference type="Proteomes" id="UP000735302"/>
    </source>
</evidence>
<gene>
    <name evidence="10" type="ORF">PoB_002140300</name>
</gene>
<evidence type="ECO:0000256" key="2">
    <source>
        <dbReference type="ARBA" id="ARBA00022692"/>
    </source>
</evidence>
<keyword evidence="2" id="KW-0812">Transmembrane</keyword>
<dbReference type="InterPro" id="IPR050174">
    <property type="entry name" value="Protocadherin/Cadherin-CA"/>
</dbReference>
<evidence type="ECO:0000256" key="4">
    <source>
        <dbReference type="ARBA" id="ARBA00022837"/>
    </source>
</evidence>
<dbReference type="PRINTS" id="PR00205">
    <property type="entry name" value="CADHERIN"/>
</dbReference>
<evidence type="ECO:0000256" key="5">
    <source>
        <dbReference type="ARBA" id="ARBA00022989"/>
    </source>
</evidence>
<dbReference type="FunFam" id="2.60.40.60:FF:000092">
    <property type="entry name" value="Protocadherin 8"/>
    <property type="match status" value="1"/>
</dbReference>
<keyword evidence="4 8" id="KW-0106">Calcium</keyword>
<keyword evidence="5" id="KW-1133">Transmembrane helix</keyword>
<protein>
    <submittedName>
        <fullName evidence="10">Protocadherin-19</fullName>
    </submittedName>
</protein>
<dbReference type="SMART" id="SM00112">
    <property type="entry name" value="CA"/>
    <property type="match status" value="3"/>
</dbReference>
<dbReference type="PROSITE" id="PS50268">
    <property type="entry name" value="CADHERIN_2"/>
    <property type="match status" value="3"/>
</dbReference>
<dbReference type="InterPro" id="IPR020894">
    <property type="entry name" value="Cadherin_CS"/>
</dbReference>
<dbReference type="InterPro" id="IPR015919">
    <property type="entry name" value="Cadherin-like_sf"/>
</dbReference>